<accession>A0A645BTG4</accession>
<evidence type="ECO:0000313" key="2">
    <source>
        <dbReference type="EMBL" id="MPM68368.1"/>
    </source>
</evidence>
<protein>
    <submittedName>
        <fullName evidence="2">Uncharacterized protein</fullName>
    </submittedName>
</protein>
<feature type="compositionally biased region" description="Basic residues" evidence="1">
    <location>
        <begin position="126"/>
        <end position="167"/>
    </location>
</feature>
<dbReference type="AlphaFoldDB" id="A0A645BTG4"/>
<feature type="region of interest" description="Disordered" evidence="1">
    <location>
        <begin position="126"/>
        <end position="170"/>
    </location>
</feature>
<evidence type="ECO:0000256" key="1">
    <source>
        <dbReference type="SAM" id="MobiDB-lite"/>
    </source>
</evidence>
<comment type="caution">
    <text evidence="2">The sequence shown here is derived from an EMBL/GenBank/DDBJ whole genome shotgun (WGS) entry which is preliminary data.</text>
</comment>
<name>A0A645BTG4_9ZZZZ</name>
<sequence length="455" mass="49955">MIPAAGGRNHLNARILCELAKAAVARARALADIHTGSVDIPRARAGCAAACAGSGLRNGDVLGIHISVQTGSEDADAVPGALLFINADGSVLHELSVALGGGARSRADIDARRVEYARSRILRRKRRTRRCHRGRRRSCSSNHHGGRRCARNRGRWNSGRRRGRGTNRSRLCGSKVLGGRRRNRYIALADESVRAGRHGLDLIPAVHHAVDAELGIQRKLTDGRIARAGARAVVHGAAADYPARNHAAAGDENIVIADVAGVAARRGNIVPLARHAEQRQRRAHRELFNHARARGSLCAQVNRSVFDHTCGSAGNRGLRLRAVHCFRERVSHGPHGRAGIVVAQNLAVGFSYVRHVLRAALAHANAVAVSGVQQLPAVGRLGGVGNLQTGVRKEARRHQIRKRKRYGNLACARGLDCGRGRRRWRERRRCGRCWRKRRRWRRRSRGLKRRRGGRR</sequence>
<proteinExistence type="predicted"/>
<gene>
    <name evidence="2" type="ORF">SDC9_115300</name>
</gene>
<organism evidence="2">
    <name type="scientific">bioreactor metagenome</name>
    <dbReference type="NCBI Taxonomy" id="1076179"/>
    <lineage>
        <taxon>unclassified sequences</taxon>
        <taxon>metagenomes</taxon>
        <taxon>ecological metagenomes</taxon>
    </lineage>
</organism>
<reference evidence="2" key="1">
    <citation type="submission" date="2019-08" db="EMBL/GenBank/DDBJ databases">
        <authorList>
            <person name="Kucharzyk K."/>
            <person name="Murdoch R.W."/>
            <person name="Higgins S."/>
            <person name="Loffler F."/>
        </authorList>
    </citation>
    <scope>NUCLEOTIDE SEQUENCE</scope>
</reference>
<dbReference type="EMBL" id="VSSQ01022217">
    <property type="protein sequence ID" value="MPM68368.1"/>
    <property type="molecule type" value="Genomic_DNA"/>
</dbReference>